<dbReference type="InterPro" id="IPR039331">
    <property type="entry name" value="PAPs-like"/>
</dbReference>
<keyword evidence="1 7" id="KW-0963">Cytoplasm</keyword>
<dbReference type="InterPro" id="IPR000504">
    <property type="entry name" value="RRM_dom"/>
</dbReference>
<dbReference type="InterPro" id="IPR024675">
    <property type="entry name" value="eIF3g_N"/>
</dbReference>
<reference evidence="12 13" key="1">
    <citation type="submission" date="2024-10" db="EMBL/GenBank/DDBJ databases">
        <title>Updated reference genomes for cyclostephanoid diatoms.</title>
        <authorList>
            <person name="Roberts W.R."/>
            <person name="Alverson A.J."/>
        </authorList>
    </citation>
    <scope>NUCLEOTIDE SEQUENCE [LARGE SCALE GENOMIC DNA]</scope>
    <source>
        <strain evidence="12 13">AJA232-27</strain>
    </source>
</reference>
<dbReference type="InterPro" id="IPR017334">
    <property type="entry name" value="eIF3_g"/>
</dbReference>
<evidence type="ECO:0000256" key="1">
    <source>
        <dbReference type="ARBA" id="ARBA00022490"/>
    </source>
</evidence>
<dbReference type="Gene3D" id="3.30.70.330">
    <property type="match status" value="1"/>
</dbReference>
<dbReference type="CDD" id="cd12408">
    <property type="entry name" value="RRM_eIF3G_like"/>
    <property type="match status" value="1"/>
</dbReference>
<name>A0ABD3MFC4_9STRA</name>
<evidence type="ECO:0000256" key="3">
    <source>
        <dbReference type="ARBA" id="ARBA00022729"/>
    </source>
</evidence>
<dbReference type="Gene3D" id="3.60.21.10">
    <property type="match status" value="1"/>
</dbReference>
<feature type="compositionally biased region" description="Basic and acidic residues" evidence="10">
    <location>
        <begin position="1"/>
        <end position="10"/>
    </location>
</feature>
<evidence type="ECO:0000256" key="8">
    <source>
        <dbReference type="PROSITE-ProRule" id="PRU00176"/>
    </source>
</evidence>
<feature type="compositionally biased region" description="Low complexity" evidence="10">
    <location>
        <begin position="38"/>
        <end position="54"/>
    </location>
</feature>
<dbReference type="InterPro" id="IPR025733">
    <property type="entry name" value="PAPs_C"/>
</dbReference>
<dbReference type="Pfam" id="PF00149">
    <property type="entry name" value="Metallophos"/>
    <property type="match status" value="1"/>
</dbReference>
<dbReference type="Pfam" id="PF12353">
    <property type="entry name" value="eIF3g"/>
    <property type="match status" value="1"/>
</dbReference>
<keyword evidence="2 7" id="KW-0396">Initiation factor</keyword>
<dbReference type="PROSITE" id="PS50102">
    <property type="entry name" value="RRM"/>
    <property type="match status" value="1"/>
</dbReference>
<dbReference type="InterPro" id="IPR035979">
    <property type="entry name" value="RBD_domain_sf"/>
</dbReference>
<dbReference type="InterPro" id="IPR041792">
    <property type="entry name" value="MPP_PAP"/>
</dbReference>
<evidence type="ECO:0000259" key="11">
    <source>
        <dbReference type="PROSITE" id="PS50102"/>
    </source>
</evidence>
<evidence type="ECO:0000256" key="2">
    <source>
        <dbReference type="ARBA" id="ARBA00022540"/>
    </source>
</evidence>
<comment type="similarity">
    <text evidence="7">Belongs to the eIF-3 subunit G family.</text>
</comment>
<organism evidence="12 13">
    <name type="scientific">Discostella pseudostelligera</name>
    <dbReference type="NCBI Taxonomy" id="259834"/>
    <lineage>
        <taxon>Eukaryota</taxon>
        <taxon>Sar</taxon>
        <taxon>Stramenopiles</taxon>
        <taxon>Ochrophyta</taxon>
        <taxon>Bacillariophyta</taxon>
        <taxon>Coscinodiscophyceae</taxon>
        <taxon>Thalassiosirophycidae</taxon>
        <taxon>Stephanodiscales</taxon>
        <taxon>Stephanodiscaceae</taxon>
        <taxon>Discostella</taxon>
    </lineage>
</organism>
<evidence type="ECO:0000256" key="9">
    <source>
        <dbReference type="RuleBase" id="RU361203"/>
    </source>
</evidence>
<dbReference type="Pfam" id="PF00076">
    <property type="entry name" value="RRM_1"/>
    <property type="match status" value="1"/>
</dbReference>
<feature type="domain" description="RRM" evidence="11">
    <location>
        <begin position="258"/>
        <end position="336"/>
    </location>
</feature>
<dbReference type="GO" id="GO:0003723">
    <property type="term" value="F:RNA binding"/>
    <property type="evidence" value="ECO:0007669"/>
    <property type="project" value="UniProtKB-UniRule"/>
</dbReference>
<dbReference type="SUPFAM" id="SSF56300">
    <property type="entry name" value="Metallo-dependent phosphatases"/>
    <property type="match status" value="1"/>
</dbReference>
<dbReference type="Gene3D" id="2.60.40.380">
    <property type="entry name" value="Purple acid phosphatase-like, N-terminal"/>
    <property type="match status" value="1"/>
</dbReference>
<keyword evidence="6" id="KW-0325">Glycoprotein</keyword>
<keyword evidence="5 7" id="KW-0648">Protein biosynthesis</keyword>
<evidence type="ECO:0000313" key="13">
    <source>
        <dbReference type="Proteomes" id="UP001530293"/>
    </source>
</evidence>
<dbReference type="GO" id="GO:0005852">
    <property type="term" value="C:eukaryotic translation initiation factor 3 complex"/>
    <property type="evidence" value="ECO:0007669"/>
    <property type="project" value="UniProtKB-UniRule"/>
</dbReference>
<dbReference type="GO" id="GO:0033290">
    <property type="term" value="C:eukaryotic 48S preinitiation complex"/>
    <property type="evidence" value="ECO:0007669"/>
    <property type="project" value="UniProtKB-UniRule"/>
</dbReference>
<dbReference type="HAMAP" id="MF_03006">
    <property type="entry name" value="eIF3g"/>
    <property type="match status" value="1"/>
</dbReference>
<dbReference type="GO" id="GO:0001732">
    <property type="term" value="P:formation of cytoplasmic translation initiation complex"/>
    <property type="evidence" value="ECO:0007669"/>
    <property type="project" value="UniProtKB-UniRule"/>
</dbReference>
<evidence type="ECO:0000256" key="7">
    <source>
        <dbReference type="HAMAP-Rule" id="MF_03006"/>
    </source>
</evidence>
<dbReference type="InterPro" id="IPR029052">
    <property type="entry name" value="Metallo-depent_PP-like"/>
</dbReference>
<dbReference type="GO" id="GO:0016282">
    <property type="term" value="C:eukaryotic 43S preinitiation complex"/>
    <property type="evidence" value="ECO:0007669"/>
    <property type="project" value="UniProtKB-UniRule"/>
</dbReference>
<comment type="function">
    <text evidence="7">RNA-binding component of the eukaryotic translation initiation factor 3 (eIF-3) complex, which is involved in protein synthesis of a specialized repertoire of mRNAs and, together with other initiation factors, stimulates binding of mRNA and methionyl-tRNAi to the 40S ribosome. The eIF-3 complex specifically targets and initiates translation of a subset of mRNAs involved in cell proliferation. This subunit can bind 18S rRNA.</text>
</comment>
<accession>A0ABD3MFC4</accession>
<proteinExistence type="inferred from homology"/>
<dbReference type="CDD" id="cd00839">
    <property type="entry name" value="MPP_PAPs"/>
    <property type="match status" value="1"/>
</dbReference>
<dbReference type="SUPFAM" id="SSF54928">
    <property type="entry name" value="RNA-binding domain, RBD"/>
    <property type="match status" value="1"/>
</dbReference>
<dbReference type="GO" id="GO:0003993">
    <property type="term" value="F:acid phosphatase activity"/>
    <property type="evidence" value="ECO:0007669"/>
    <property type="project" value="UniProtKB-EC"/>
</dbReference>
<evidence type="ECO:0000256" key="10">
    <source>
        <dbReference type="SAM" id="MobiDB-lite"/>
    </source>
</evidence>
<dbReference type="InterPro" id="IPR004843">
    <property type="entry name" value="Calcineurin-like_PHP"/>
</dbReference>
<comment type="catalytic activity">
    <reaction evidence="9">
        <text>a phosphate monoester + H2O = an alcohol + phosphate</text>
        <dbReference type="Rhea" id="RHEA:15017"/>
        <dbReference type="ChEBI" id="CHEBI:15377"/>
        <dbReference type="ChEBI" id="CHEBI:30879"/>
        <dbReference type="ChEBI" id="CHEBI:43474"/>
        <dbReference type="ChEBI" id="CHEBI:67140"/>
        <dbReference type="EC" id="3.1.3.2"/>
    </reaction>
</comment>
<dbReference type="InterPro" id="IPR008963">
    <property type="entry name" value="Purple_acid_Pase-like_N"/>
</dbReference>
<dbReference type="PANTHER" id="PTHR22953">
    <property type="entry name" value="ACID PHOSPHATASE RELATED"/>
    <property type="match status" value="1"/>
</dbReference>
<evidence type="ECO:0000256" key="5">
    <source>
        <dbReference type="ARBA" id="ARBA00022917"/>
    </source>
</evidence>
<dbReference type="AlphaFoldDB" id="A0ABD3MFC4"/>
<keyword evidence="3" id="KW-0732">Signal</keyword>
<dbReference type="SUPFAM" id="SSF49363">
    <property type="entry name" value="Purple acid phosphatase, N-terminal domain"/>
    <property type="match status" value="1"/>
</dbReference>
<gene>
    <name evidence="12" type="ORF">ACHAWU_008196</name>
</gene>
<evidence type="ECO:0000256" key="6">
    <source>
        <dbReference type="ARBA" id="ARBA00023180"/>
    </source>
</evidence>
<keyword evidence="13" id="KW-1185">Reference proteome</keyword>
<evidence type="ECO:0000313" key="12">
    <source>
        <dbReference type="EMBL" id="KAL3762493.1"/>
    </source>
</evidence>
<dbReference type="InterPro" id="IPR034240">
    <property type="entry name" value="eIF3G_RRM"/>
</dbReference>
<evidence type="ECO:0000256" key="4">
    <source>
        <dbReference type="ARBA" id="ARBA00022801"/>
    </source>
</evidence>
<dbReference type="Proteomes" id="UP001530293">
    <property type="component" value="Unassembled WGS sequence"/>
</dbReference>
<dbReference type="Pfam" id="PF14008">
    <property type="entry name" value="Metallophos_C"/>
    <property type="match status" value="1"/>
</dbReference>
<keyword evidence="8" id="KW-0694">RNA-binding</keyword>
<comment type="subcellular location">
    <subcellularLocation>
        <location evidence="7">Cytoplasm</location>
    </subcellularLocation>
</comment>
<feature type="compositionally biased region" description="Acidic residues" evidence="10">
    <location>
        <begin position="11"/>
        <end position="20"/>
    </location>
</feature>
<dbReference type="PANTHER" id="PTHR22953:SF153">
    <property type="entry name" value="PURPLE ACID PHOSPHATASE"/>
    <property type="match status" value="1"/>
</dbReference>
<protein>
    <recommendedName>
        <fullName evidence="7">Eukaryotic translation initiation factor 3 subunit G</fullName>
        <shortName evidence="7">eIF3g</shortName>
    </recommendedName>
    <alternativeName>
        <fullName evidence="7">Eukaryotic translation initiation factor 3 RNA-binding subunit</fullName>
        <shortName evidence="7">eIF-3 RNA-binding subunit</shortName>
    </alternativeName>
    <alternativeName>
        <fullName evidence="7">Eukaryotic translation initiation factor 3 subunit 4</fullName>
    </alternativeName>
</protein>
<dbReference type="InterPro" id="IPR012677">
    <property type="entry name" value="Nucleotide-bd_a/b_plait_sf"/>
</dbReference>
<dbReference type="GO" id="GO:0003743">
    <property type="term" value="F:translation initiation factor activity"/>
    <property type="evidence" value="ECO:0007669"/>
    <property type="project" value="UniProtKB-UniRule"/>
</dbReference>
<sequence length="965" mass="107202">MAPTPTKERWGDEDDSDEEQSQIHDTPAAAAKSFAPETTTASSSSSGTTSGGITVPPTHKSRIDSKGIQIITSYRLDPANPNRLLKTTTTIRITHDKVVENVAVSARRKWKKFGLANTEEDQSNVTIHSREDIYLEDPHADVDLQEEDAGKAISGNLNAFWAKQNMRSLQRKYDVDGDAVMDEGGAGGEDGWTQVGAGGGGAAAGGGGAKYVPPSARGGAGGASSGMGGKSLAALANAAGGGDGGGGGDRRNDNRDQNTIRVTNISEDTTEADLQELFSAFGRISRVYLAKDKETLQSRGFAFVSFIHQQDAAMAMAKLQGHGYDHLILKLEWARPSAPKDPAGGTSFRSGYGKALAQDTKEKVSFASNLTTGCWTLKIADSLACMPAMVGCFIAFEFRFDNALNHHQQPRQDALPSSRILSTITTDHADDNIPLPRNHQQQHHGFSQYQRSIDDTLSTLCRPRHIHLSIGSHQNSTHSSMTVTFSFLPECARQVGSAAVGVVQVGENAQDMSSRWYILHAHDAQSYNASLTRHQLRLSKHGETHYYSDAIYHIELNGLKPGTRYYYRCLLLLRDDDNDEILSESDQWTFLTPPAPGHWYPPPLDRSVKFAVLGDLAARPHSRETVKNLEEISLKGDGADTLEEAFHHDHNKGIDCILLAGDISYADGDHAIWDDWMDMMGEHTFFKSIPVQVALGNHDLDHKDTLEIGTAYEKRFRMPHVQPAIRNLATNDLFYKGETPDFEYFQAKTFVPYEFGNAYYSFVFGPSKHIVLSSYSSFLPGSIQHEWLLLELEHVDRSVTPWLIIMLHCPLYSTFHDHKREIFMTEARVHLEPVFVRHRVNFVVAGHLHSYMRTVPTIDSKPDPRGPIHIIQGNGGRQANEPYINDTVAEEWIKVRDHSMYGYGTLELFNRTHARWKWVKTGFNAEDEGGLHGRFQPDFSLNDEVWVTNQLYVDDDPIPDESVDM</sequence>
<keyword evidence="4 9" id="KW-0378">Hydrolase</keyword>
<feature type="region of interest" description="Disordered" evidence="10">
    <location>
        <begin position="1"/>
        <end position="66"/>
    </location>
</feature>
<comment type="caution">
    <text evidence="12">The sequence shown here is derived from an EMBL/GenBank/DDBJ whole genome shotgun (WGS) entry which is preliminary data.</text>
</comment>
<dbReference type="SMART" id="SM00360">
    <property type="entry name" value="RRM"/>
    <property type="match status" value="1"/>
</dbReference>
<comment type="similarity">
    <text evidence="9">Belongs to the metallophosphoesterase superfamily. Purple acid phosphatase family.</text>
</comment>
<comment type="subunit">
    <text evidence="7">Component of the eukaryotic translation initiation factor 3 (eIF-3) complex.</text>
</comment>
<dbReference type="EMBL" id="JALLBG020000135">
    <property type="protein sequence ID" value="KAL3762493.1"/>
    <property type="molecule type" value="Genomic_DNA"/>
</dbReference>